<proteinExistence type="predicted"/>
<dbReference type="EMBL" id="BK067782">
    <property type="protein sequence ID" value="DBA51649.1"/>
    <property type="molecule type" value="Genomic_DNA"/>
</dbReference>
<reference evidence="1" key="2">
    <citation type="submission" date="2024-03" db="EMBL/GenBank/DDBJ databases">
        <authorList>
            <person name="Ni Y."/>
            <person name="Xu T."/>
            <person name="Yan S."/>
            <person name="Chen L."/>
            <person name="Wang Y."/>
        </authorList>
    </citation>
    <scope>NUCLEOTIDE SEQUENCE</scope>
    <source>
        <strain evidence="1">NMP1</strain>
    </source>
</reference>
<name>A0AAT9J726_9VIRU</name>
<evidence type="ECO:0000313" key="1">
    <source>
        <dbReference type="EMBL" id="DBA51649.1"/>
    </source>
</evidence>
<sequence>MIPQSEPEHKDLVDVLVQSVQRIEQVPQEDGTFEKSLVIDPKSLYYKTLIVASPHLARFVLELENFQNLSTQCFNFMSRRKATALSEQIKELVIAYQYSIDSKSSESIRENGSAQSTLIDKIARNKIERSYQVKGEKRRSFLDAMMGKDKEEDMDSD</sequence>
<accession>A0AAT9J726</accession>
<organism evidence="1">
    <name type="scientific">Nitrosopumilaceae spindle-shaped virus</name>
    <dbReference type="NCBI Taxonomy" id="3065433"/>
    <lineage>
        <taxon>Viruses</taxon>
    </lineage>
</organism>
<protein>
    <submittedName>
        <fullName evidence="1">ORF2</fullName>
    </submittedName>
</protein>
<reference evidence="1" key="1">
    <citation type="journal article" date="2024" name="Environ. Microbiol. Rep.">
        <title>Hiding in plain sight: The discovery of complete genomes of 11 hypothetical spindle-shaped viruses that putatively infect mesophilic ammonia-oxidizing archaea.</title>
        <authorList>
            <person name="Ni Y."/>
            <person name="Xu T."/>
            <person name="Yan S."/>
            <person name="Chen L."/>
            <person name="Wang Y."/>
        </authorList>
    </citation>
    <scope>NUCLEOTIDE SEQUENCE</scope>
    <source>
        <strain evidence="1">NMP1</strain>
    </source>
</reference>